<dbReference type="InterPro" id="IPR001647">
    <property type="entry name" value="HTH_TetR"/>
</dbReference>
<feature type="domain" description="HTH tetR-type" evidence="3">
    <location>
        <begin position="5"/>
        <end position="65"/>
    </location>
</feature>
<evidence type="ECO:0000259" key="3">
    <source>
        <dbReference type="PROSITE" id="PS50977"/>
    </source>
</evidence>
<dbReference type="PANTHER" id="PTHR30055:SF224">
    <property type="entry name" value="TRANSCRIPTIONAL REGULATOR TETR FAMILY"/>
    <property type="match status" value="1"/>
</dbReference>
<dbReference type="InterPro" id="IPR036271">
    <property type="entry name" value="Tet_transcr_reg_TetR-rel_C_sf"/>
</dbReference>
<reference evidence="4 5" key="1">
    <citation type="submission" date="2023-09" db="EMBL/GenBank/DDBJ databases">
        <authorList>
            <person name="Qi X."/>
        </authorList>
    </citation>
    <scope>NUCLEOTIDE SEQUENCE [LARGE SCALE GENOMIC DNA]</scope>
    <source>
        <strain evidence="4 5">S1-1</strain>
    </source>
</reference>
<dbReference type="Pfam" id="PF14246">
    <property type="entry name" value="TetR_C_7"/>
    <property type="match status" value="1"/>
</dbReference>
<dbReference type="PRINTS" id="PR00455">
    <property type="entry name" value="HTHTETR"/>
</dbReference>
<gene>
    <name evidence="4" type="ORF">RI844_05650</name>
</gene>
<dbReference type="EMBL" id="CP136600">
    <property type="protein sequence ID" value="WOH38698.1"/>
    <property type="molecule type" value="Genomic_DNA"/>
</dbReference>
<evidence type="ECO:0000256" key="2">
    <source>
        <dbReference type="PROSITE-ProRule" id="PRU00335"/>
    </source>
</evidence>
<keyword evidence="1 2" id="KW-0238">DNA-binding</keyword>
<dbReference type="RefSeq" id="WP_348397467.1">
    <property type="nucleotide sequence ID" value="NZ_CP136600.1"/>
</dbReference>
<dbReference type="InterPro" id="IPR050109">
    <property type="entry name" value="HTH-type_TetR-like_transc_reg"/>
</dbReference>
<dbReference type="SUPFAM" id="SSF46689">
    <property type="entry name" value="Homeodomain-like"/>
    <property type="match status" value="1"/>
</dbReference>
<sequence>MARSNEKNQAIIAAAISEFKNKGFETTSMDQIAHSAGVSKRTVYNHFASKNLLFDAIIKQMLALFTTAVSIHYQADKSLALQLTDIAEQELRLLSDPAFIDLAKVIMAEAMHSPHRINQALAEVEKRDGNLSGWISAANADGVLKVDDAEFATTQFFALLKGFCFWPQVVQGQPFPDKSQQQDIISSAVTMFLGNYQS</sequence>
<protein>
    <submittedName>
        <fullName evidence="4">TetR/AcrR family transcriptional regulator</fullName>
    </submittedName>
</protein>
<proteinExistence type="predicted"/>
<dbReference type="InterPro" id="IPR039536">
    <property type="entry name" value="TetR_C_Proteobacteria"/>
</dbReference>
<name>A0ABZ0GTJ2_9GAMM</name>
<evidence type="ECO:0000313" key="4">
    <source>
        <dbReference type="EMBL" id="WOH38698.1"/>
    </source>
</evidence>
<evidence type="ECO:0000313" key="5">
    <source>
        <dbReference type="Proteomes" id="UP001301442"/>
    </source>
</evidence>
<dbReference type="Gene3D" id="1.10.357.10">
    <property type="entry name" value="Tetracycline Repressor, domain 2"/>
    <property type="match status" value="1"/>
</dbReference>
<keyword evidence="5" id="KW-1185">Reference proteome</keyword>
<dbReference type="PANTHER" id="PTHR30055">
    <property type="entry name" value="HTH-TYPE TRANSCRIPTIONAL REGULATOR RUTR"/>
    <property type="match status" value="1"/>
</dbReference>
<accession>A0ABZ0GTJ2</accession>
<dbReference type="SUPFAM" id="SSF48498">
    <property type="entry name" value="Tetracyclin repressor-like, C-terminal domain"/>
    <property type="match status" value="1"/>
</dbReference>
<organism evidence="4 5">
    <name type="scientific">Thalassotalea fonticola</name>
    <dbReference type="NCBI Taxonomy" id="3065649"/>
    <lineage>
        <taxon>Bacteria</taxon>
        <taxon>Pseudomonadati</taxon>
        <taxon>Pseudomonadota</taxon>
        <taxon>Gammaproteobacteria</taxon>
        <taxon>Alteromonadales</taxon>
        <taxon>Colwelliaceae</taxon>
        <taxon>Thalassotalea</taxon>
    </lineage>
</organism>
<dbReference type="Proteomes" id="UP001301442">
    <property type="component" value="Chromosome"/>
</dbReference>
<dbReference type="PROSITE" id="PS50977">
    <property type="entry name" value="HTH_TETR_2"/>
    <property type="match status" value="1"/>
</dbReference>
<dbReference type="InterPro" id="IPR009057">
    <property type="entry name" value="Homeodomain-like_sf"/>
</dbReference>
<dbReference type="PROSITE" id="PS01081">
    <property type="entry name" value="HTH_TETR_1"/>
    <property type="match status" value="1"/>
</dbReference>
<evidence type="ECO:0000256" key="1">
    <source>
        <dbReference type="ARBA" id="ARBA00023125"/>
    </source>
</evidence>
<feature type="DNA-binding region" description="H-T-H motif" evidence="2">
    <location>
        <begin position="28"/>
        <end position="47"/>
    </location>
</feature>
<dbReference type="Gene3D" id="1.10.10.60">
    <property type="entry name" value="Homeodomain-like"/>
    <property type="match status" value="1"/>
</dbReference>
<dbReference type="Pfam" id="PF00440">
    <property type="entry name" value="TetR_N"/>
    <property type="match status" value="1"/>
</dbReference>
<dbReference type="InterPro" id="IPR023772">
    <property type="entry name" value="DNA-bd_HTH_TetR-type_CS"/>
</dbReference>